<dbReference type="OrthoDB" id="20590at2"/>
<proteinExistence type="inferred from homology"/>
<gene>
    <name evidence="3" type="ORF">A8L45_04715</name>
</gene>
<dbReference type="STRING" id="1080227.A8L45_04715"/>
<name>A0A1C3EPU8_9GAMM</name>
<comment type="caution">
    <text evidence="3">The sequence shown here is derived from an EMBL/GenBank/DDBJ whole genome shotgun (WGS) entry which is preliminary data.</text>
</comment>
<dbReference type="CDD" id="cd05233">
    <property type="entry name" value="SDR_c"/>
    <property type="match status" value="1"/>
</dbReference>
<dbReference type="PRINTS" id="PR00081">
    <property type="entry name" value="GDHRDH"/>
</dbReference>
<dbReference type="PANTHER" id="PTHR43639:SF1">
    <property type="entry name" value="SHORT-CHAIN DEHYDROGENASE_REDUCTASE FAMILY PROTEIN"/>
    <property type="match status" value="1"/>
</dbReference>
<keyword evidence="4" id="KW-1185">Reference proteome</keyword>
<dbReference type="Gene3D" id="3.40.50.720">
    <property type="entry name" value="NAD(P)-binding Rossmann-like Domain"/>
    <property type="match status" value="1"/>
</dbReference>
<dbReference type="PANTHER" id="PTHR43639">
    <property type="entry name" value="OXIDOREDUCTASE, SHORT-CHAIN DEHYDROGENASE/REDUCTASE FAMILY (AFU_ORTHOLOGUE AFUA_5G02870)"/>
    <property type="match status" value="1"/>
</dbReference>
<sequence>MQSLALVTGASRGIGEATAIALAKQGHTVCINYRHQRQAAESVAEKISQIGGDAFIFGADISDEEEVRSLFSLLDKHPSPLRVLVNNAGILFHQSALADIAADRFHTTLMTNVIGPFLCCREATKRMSTQHGGGGGVIVNVSSAASRTGSPNEYVDYAASKGALDTMTVGLAKEVAMQGIRVNGVRPGLINTDIHASGGEPNRVSRLSSKIPLQRGGESEDVASAIAYLCSQEAAFVTGTFIDVTGGL</sequence>
<dbReference type="RefSeq" id="WP_068899758.1">
    <property type="nucleotide sequence ID" value="NZ_JBHUIF010000033.1"/>
</dbReference>
<keyword evidence="2" id="KW-0560">Oxidoreductase</keyword>
<dbReference type="FunFam" id="3.40.50.720:FF:000173">
    <property type="entry name" value="3-oxoacyl-[acyl-carrier protein] reductase"/>
    <property type="match status" value="1"/>
</dbReference>
<organism evidence="3 4">
    <name type="scientific">Veronia pacifica</name>
    <dbReference type="NCBI Taxonomy" id="1080227"/>
    <lineage>
        <taxon>Bacteria</taxon>
        <taxon>Pseudomonadati</taxon>
        <taxon>Pseudomonadota</taxon>
        <taxon>Gammaproteobacteria</taxon>
        <taxon>Vibrionales</taxon>
        <taxon>Vibrionaceae</taxon>
        <taxon>Veronia</taxon>
    </lineage>
</organism>
<dbReference type="PRINTS" id="PR00080">
    <property type="entry name" value="SDRFAMILY"/>
</dbReference>
<dbReference type="InterPro" id="IPR036291">
    <property type="entry name" value="NAD(P)-bd_dom_sf"/>
</dbReference>
<dbReference type="Proteomes" id="UP000094936">
    <property type="component" value="Unassembled WGS sequence"/>
</dbReference>
<dbReference type="SUPFAM" id="SSF51735">
    <property type="entry name" value="NAD(P)-binding Rossmann-fold domains"/>
    <property type="match status" value="1"/>
</dbReference>
<dbReference type="PROSITE" id="PS00061">
    <property type="entry name" value="ADH_SHORT"/>
    <property type="match status" value="1"/>
</dbReference>
<accession>A0A1C3EPU8</accession>
<evidence type="ECO:0000313" key="4">
    <source>
        <dbReference type="Proteomes" id="UP000094936"/>
    </source>
</evidence>
<dbReference type="EMBL" id="LYBM01000005">
    <property type="protein sequence ID" value="ODA35219.1"/>
    <property type="molecule type" value="Genomic_DNA"/>
</dbReference>
<comment type="similarity">
    <text evidence="1">Belongs to the short-chain dehydrogenases/reductases (SDR) family.</text>
</comment>
<evidence type="ECO:0000256" key="2">
    <source>
        <dbReference type="ARBA" id="ARBA00023002"/>
    </source>
</evidence>
<dbReference type="AlphaFoldDB" id="A0A1C3EPU8"/>
<evidence type="ECO:0000313" key="3">
    <source>
        <dbReference type="EMBL" id="ODA35219.1"/>
    </source>
</evidence>
<reference evidence="3 4" key="1">
    <citation type="submission" date="2016-05" db="EMBL/GenBank/DDBJ databases">
        <title>Genomic Taxonomy of the Vibrionaceae.</title>
        <authorList>
            <person name="Gomez-Gil B."/>
            <person name="Enciso-Ibarra J."/>
        </authorList>
    </citation>
    <scope>NUCLEOTIDE SEQUENCE [LARGE SCALE GENOMIC DNA]</scope>
    <source>
        <strain evidence="3 4">CAIM 1920</strain>
    </source>
</reference>
<dbReference type="InterPro" id="IPR020904">
    <property type="entry name" value="Sc_DH/Rdtase_CS"/>
</dbReference>
<dbReference type="InterPro" id="IPR002347">
    <property type="entry name" value="SDR_fam"/>
</dbReference>
<dbReference type="Pfam" id="PF13561">
    <property type="entry name" value="adh_short_C2"/>
    <property type="match status" value="1"/>
</dbReference>
<dbReference type="GO" id="GO:0016491">
    <property type="term" value="F:oxidoreductase activity"/>
    <property type="evidence" value="ECO:0007669"/>
    <property type="project" value="UniProtKB-KW"/>
</dbReference>
<protein>
    <submittedName>
        <fullName evidence="3">NAD(P)-dependent oxidoreductase</fullName>
    </submittedName>
</protein>
<evidence type="ECO:0000256" key="1">
    <source>
        <dbReference type="ARBA" id="ARBA00006484"/>
    </source>
</evidence>